<evidence type="ECO:0000313" key="3">
    <source>
        <dbReference type="EMBL" id="OAE32536.1"/>
    </source>
</evidence>
<keyword evidence="4" id="KW-1185">Reference proteome</keyword>
<reference evidence="5" key="3">
    <citation type="journal article" date="2020" name="Curr. Biol.">
        <title>Chromatin organization in early land plants reveals an ancestral association between H3K27me3, transposons, and constitutive heterochromatin.</title>
        <authorList>
            <person name="Montgomery S.A."/>
            <person name="Tanizawa Y."/>
            <person name="Galik B."/>
            <person name="Wang N."/>
            <person name="Ito T."/>
            <person name="Mochizuki T."/>
            <person name="Akimcheva S."/>
            <person name="Bowman J.L."/>
            <person name="Cognat V."/>
            <person name="Marechal-Drouard L."/>
            <person name="Ekker H."/>
            <person name="Hong S.F."/>
            <person name="Kohchi T."/>
            <person name="Lin S.S."/>
            <person name="Liu L.D."/>
            <person name="Nakamura Y."/>
            <person name="Valeeva L.R."/>
            <person name="Shakirov E.V."/>
            <person name="Shippen D.E."/>
            <person name="Wei W.L."/>
            <person name="Yagura M."/>
            <person name="Yamaoka S."/>
            <person name="Yamato K.T."/>
            <person name="Liu C."/>
            <person name="Berger F."/>
        </authorList>
    </citation>
    <scope>NUCLEOTIDE SEQUENCE [LARGE SCALE GENOMIC DNA]</scope>
    <source>
        <strain evidence="5">Tak-1</strain>
    </source>
</reference>
<organism evidence="3 4">
    <name type="scientific">Marchantia polymorpha subsp. ruderalis</name>
    <dbReference type="NCBI Taxonomy" id="1480154"/>
    <lineage>
        <taxon>Eukaryota</taxon>
        <taxon>Viridiplantae</taxon>
        <taxon>Streptophyta</taxon>
        <taxon>Embryophyta</taxon>
        <taxon>Marchantiophyta</taxon>
        <taxon>Marchantiopsida</taxon>
        <taxon>Marchantiidae</taxon>
        <taxon>Marchantiales</taxon>
        <taxon>Marchantiaceae</taxon>
        <taxon>Marchantia</taxon>
    </lineage>
</organism>
<evidence type="ECO:0000313" key="2">
    <source>
        <dbReference type="EMBL" id="BBN04393.1"/>
    </source>
</evidence>
<protein>
    <recommendedName>
        <fullName evidence="6">SKP1 component POZ domain-containing protein</fullName>
    </recommendedName>
</protein>
<proteinExistence type="predicted"/>
<evidence type="ECO:0000313" key="4">
    <source>
        <dbReference type="Proteomes" id="UP000077202"/>
    </source>
</evidence>
<evidence type="ECO:0000256" key="1">
    <source>
        <dbReference type="SAM" id="MobiDB-lite"/>
    </source>
</evidence>
<dbReference type="EMBL" id="AP019868">
    <property type="protein sequence ID" value="BBN04393.1"/>
    <property type="molecule type" value="Genomic_DNA"/>
</dbReference>
<name>A0A176WK19_MARPO</name>
<dbReference type="EMBL" id="LVLJ01000808">
    <property type="protein sequence ID" value="OAE32536.1"/>
    <property type="molecule type" value="Genomic_DNA"/>
</dbReference>
<dbReference type="Proteomes" id="UP001162541">
    <property type="component" value="Chromosome 3"/>
</dbReference>
<evidence type="ECO:0008006" key="6">
    <source>
        <dbReference type="Google" id="ProtNLM"/>
    </source>
</evidence>
<feature type="region of interest" description="Disordered" evidence="1">
    <location>
        <begin position="1"/>
        <end position="52"/>
    </location>
</feature>
<dbReference type="Proteomes" id="UP000077202">
    <property type="component" value="Unassembled WGS sequence"/>
</dbReference>
<reference evidence="2" key="2">
    <citation type="journal article" date="2019" name="Curr. Biol.">
        <title>Chromatin organization in early land plants reveals an ancestral association between H3K27me3, transposons, and constitutive heterochromatin.</title>
        <authorList>
            <person name="Montgomery S.A."/>
            <person name="Tanizawa Y."/>
            <person name="Galik B."/>
            <person name="Wang N."/>
            <person name="Ito T."/>
            <person name="Mochizuki T."/>
            <person name="Akimcheva S."/>
            <person name="Bowman J."/>
            <person name="Cognat V."/>
            <person name="Drouard L."/>
            <person name="Ekker H."/>
            <person name="Houng S."/>
            <person name="Kohchi T."/>
            <person name="Lin S."/>
            <person name="Liu L.D."/>
            <person name="Nakamura Y."/>
            <person name="Valeeva L.R."/>
            <person name="Shakirov E.V."/>
            <person name="Shippen D.E."/>
            <person name="Wei W."/>
            <person name="Yagura M."/>
            <person name="Yamaoka S."/>
            <person name="Yamato K.T."/>
            <person name="Liu C."/>
            <person name="Berger F."/>
        </authorList>
    </citation>
    <scope>NUCLEOTIDE SEQUENCE [LARGE SCALE GENOMIC DNA]</scope>
    <source>
        <strain evidence="2">Tak-1</strain>
    </source>
</reference>
<gene>
    <name evidence="3" type="ORF">AXG93_3242s1590</name>
    <name evidence="2" type="ORF">Mp_3g04190</name>
</gene>
<reference evidence="3 4" key="1">
    <citation type="submission" date="2016-03" db="EMBL/GenBank/DDBJ databases">
        <title>Mechanisms controlling the formation of the plant cell surface in tip-growing cells are functionally conserved among land plants.</title>
        <authorList>
            <person name="Honkanen S."/>
            <person name="Jones V.A."/>
            <person name="Morieri G."/>
            <person name="Champion C."/>
            <person name="Hetherington A.J."/>
            <person name="Kelly S."/>
            <person name="Saint-Marcoux D."/>
            <person name="Proust H."/>
            <person name="Prescott H."/>
            <person name="Dolan L."/>
        </authorList>
    </citation>
    <scope>NUCLEOTIDE SEQUENCE [LARGE SCALE GENOMIC DNA]</scope>
    <source>
        <strain evidence="4">cv. Tak-1 and cv. Tak-2</strain>
        <tissue evidence="3">Whole gametophyte</tissue>
    </source>
</reference>
<accession>A0A176WK19</accession>
<dbReference type="AlphaFoldDB" id="A0A176WK19"/>
<evidence type="ECO:0000313" key="5">
    <source>
        <dbReference type="Proteomes" id="UP001162541"/>
    </source>
</evidence>
<sequence length="208" mass="23959">MLVHPRAAESGMGHDQLHGLNRTRSDPTASAEGKILSLSSRPSLNASSGPKVREIHLSSQEGDRFAIPIVIAEQLSSKLREHIATVESECASMGRYESLEYCKRQSLEIPCSTEVLKTLVEFFTAKLQLDVKLSQEKAYMSIEQQQEYWRDYFYIRIAWKMDLDIFADETLQVAEFLSMTSLYDLLWCCFRVRAMSRFDYEAMEVYMD</sequence>
<feature type="compositionally biased region" description="Low complexity" evidence="1">
    <location>
        <begin position="36"/>
        <end position="48"/>
    </location>
</feature>